<feature type="transmembrane region" description="Helical" evidence="8">
    <location>
        <begin position="646"/>
        <end position="671"/>
    </location>
</feature>
<keyword evidence="4 8" id="KW-1133">Transmembrane helix</keyword>
<dbReference type="SMART" id="SM00091">
    <property type="entry name" value="PAS"/>
    <property type="match status" value="1"/>
</dbReference>
<dbReference type="InterPro" id="IPR029787">
    <property type="entry name" value="Nucleotide_cyclase"/>
</dbReference>
<comment type="caution">
    <text evidence="11">The sequence shown here is derived from an EMBL/GenBank/DDBJ whole genome shotgun (WGS) entry which is preliminary data.</text>
</comment>
<feature type="transmembrane region" description="Helical" evidence="8">
    <location>
        <begin position="173"/>
        <end position="198"/>
    </location>
</feature>
<dbReference type="PANTHER" id="PTHR11920">
    <property type="entry name" value="GUANYLYL CYCLASE"/>
    <property type="match status" value="1"/>
</dbReference>
<feature type="transmembrane region" description="Helical" evidence="8">
    <location>
        <begin position="244"/>
        <end position="264"/>
    </location>
</feature>
<dbReference type="InterPro" id="IPR035965">
    <property type="entry name" value="PAS-like_dom_sf"/>
</dbReference>
<keyword evidence="3" id="KW-0547">Nucleotide-binding</keyword>
<evidence type="ECO:0000256" key="3">
    <source>
        <dbReference type="ARBA" id="ARBA00022741"/>
    </source>
</evidence>
<dbReference type="EMBL" id="MLAK01000690">
    <property type="protein sequence ID" value="OHT07667.1"/>
    <property type="molecule type" value="Genomic_DNA"/>
</dbReference>
<feature type="transmembrane region" description="Helical" evidence="8">
    <location>
        <begin position="276"/>
        <end position="295"/>
    </location>
</feature>
<dbReference type="GO" id="GO:0004383">
    <property type="term" value="F:guanylate cyclase activity"/>
    <property type="evidence" value="ECO:0007669"/>
    <property type="project" value="TreeGrafter"/>
</dbReference>
<feature type="transmembrane region" description="Helical" evidence="8">
    <location>
        <begin position="301"/>
        <end position="325"/>
    </location>
</feature>
<evidence type="ECO:0000256" key="2">
    <source>
        <dbReference type="ARBA" id="ARBA00022692"/>
    </source>
</evidence>
<dbReference type="GO" id="GO:0007168">
    <property type="term" value="P:receptor guanylyl cyclase signaling pathway"/>
    <property type="evidence" value="ECO:0007669"/>
    <property type="project" value="TreeGrafter"/>
</dbReference>
<reference evidence="11" key="1">
    <citation type="submission" date="2016-10" db="EMBL/GenBank/DDBJ databases">
        <authorList>
            <person name="Benchimol M."/>
            <person name="Almeida L.G."/>
            <person name="Vasconcelos A.T."/>
            <person name="Perreira-Neves A."/>
            <person name="Rosa I.A."/>
            <person name="Tasca T."/>
            <person name="Bogo M.R."/>
            <person name="de Souza W."/>
        </authorList>
    </citation>
    <scope>NUCLEOTIDE SEQUENCE [LARGE SCALE GENOMIC DNA]</scope>
    <source>
        <strain evidence="11">K</strain>
    </source>
</reference>
<dbReference type="GO" id="GO:0005886">
    <property type="term" value="C:plasma membrane"/>
    <property type="evidence" value="ECO:0007669"/>
    <property type="project" value="TreeGrafter"/>
</dbReference>
<dbReference type="GeneID" id="94838251"/>
<name>A0A1J4K8X5_9EUKA</name>
<dbReference type="VEuPathDB" id="TrichDB:TRFO_24084"/>
<dbReference type="SUPFAM" id="SSF55073">
    <property type="entry name" value="Nucleotide cyclase"/>
    <property type="match status" value="1"/>
</dbReference>
<keyword evidence="6" id="KW-0456">Lyase</keyword>
<dbReference type="GO" id="GO:0001653">
    <property type="term" value="F:peptide receptor activity"/>
    <property type="evidence" value="ECO:0007669"/>
    <property type="project" value="TreeGrafter"/>
</dbReference>
<feature type="domain" description="Guanylate cyclase" evidence="10">
    <location>
        <begin position="1381"/>
        <end position="1513"/>
    </location>
</feature>
<feature type="compositionally biased region" description="Low complexity" evidence="7">
    <location>
        <begin position="588"/>
        <end position="607"/>
    </location>
</feature>
<evidence type="ECO:0000256" key="1">
    <source>
        <dbReference type="ARBA" id="ARBA00004370"/>
    </source>
</evidence>
<feature type="transmembrane region" description="Helical" evidence="8">
    <location>
        <begin position="691"/>
        <end position="707"/>
    </location>
</feature>
<keyword evidence="5 8" id="KW-0472">Membrane</keyword>
<dbReference type="NCBIfam" id="TIGR00229">
    <property type="entry name" value="sensory_box"/>
    <property type="match status" value="1"/>
</dbReference>
<gene>
    <name evidence="11" type="ORF">TRFO_24084</name>
</gene>
<evidence type="ECO:0000313" key="12">
    <source>
        <dbReference type="Proteomes" id="UP000179807"/>
    </source>
</evidence>
<organism evidence="11 12">
    <name type="scientific">Tritrichomonas foetus</name>
    <dbReference type="NCBI Taxonomy" id="1144522"/>
    <lineage>
        <taxon>Eukaryota</taxon>
        <taxon>Metamonada</taxon>
        <taxon>Parabasalia</taxon>
        <taxon>Tritrichomonadida</taxon>
        <taxon>Tritrichomonadidae</taxon>
        <taxon>Tritrichomonas</taxon>
    </lineage>
</organism>
<dbReference type="PROSITE" id="PS50125">
    <property type="entry name" value="GUANYLATE_CYCLASE_2"/>
    <property type="match status" value="1"/>
</dbReference>
<evidence type="ECO:0000259" key="9">
    <source>
        <dbReference type="PROSITE" id="PS50112"/>
    </source>
</evidence>
<keyword evidence="2 8" id="KW-0812">Transmembrane</keyword>
<evidence type="ECO:0000313" key="11">
    <source>
        <dbReference type="EMBL" id="OHT07667.1"/>
    </source>
</evidence>
<sequence>MNPLESSQISKSQSSDASISAIRSKGSHVTSTFTLLIDQITQYIRIPGILYYLIFLFLLFQMIDVSLWHVHNPAIHSNEICNTTFKFIHYIAVFEPLQLDDNSTLVVFIVDTVICVIVVGILAAQFICYKQRRRFYKQTLYFTRFILELIPIIMILPTATLVGKLFLQFFNNFNGITVVFFVIVLLENISFATIAFSVNSYIGISCYLPASPLASFELTPFIQMVVITPYFGLCNFVTGHFPEWLVHPIVIVHILFISTLLTQMIYRPFIRQSTNIYFSFLLFTQFFLDIFRLALNFTSNLSYKIVLVITFACIVIGIVIPSIFYPIQHKKILKSLVMANTDDNDIPTDEEREELFNALNLGKKESKAIMYFNFIIANYQKKFLDFFPAKYLLSHYHSNRVIACCIKIITYFPSQTRTLNLIYSDMTKRRNLNFKEIFLLFQVQKVKLLRQSSSSARAIERLKELKHNSKDLEITMQSFWSLHEADIINFSDISSKVTKSRAIWEEALNDFPNSLPYREEYGNFCIECESNFSGAILQKHICDLIEAGRSFNVDMCFKLFIRNFPDYIKKNILDLKGNFMRTQKKKGSQSSNTNSNTSGQSFNTSSTSFSELDDAMEEGIGRTLITHSRIRLALQRATENRKANSYMSFMVLTWALFFIGIIIFIVIYVYFNGYFDSRKANAERLENLALTRLYLFTNILSCFYSWANRTNCANLDVYDDEFRETDDQDAPTLMNKWTSWEYRNSQFGVDSRSKFTEFSAQIAELSLHGTDVYNYMSVMFSEDVNVSYCWNGKVAQRKGQTLVTALSYIYIISDIVLSEGNLDKWFFNSIRFCNILSTGQKFGAAFDTLKQTMAKMATDEAKQATKVISKMQIAFCAGYIAVCFVVNIFVSVRYVKEINTFAMMLLKMANDIKKEASKPLRKDVPDDEKNDGNGTVDVTGRVNIAIVFIVFICLIYIINGILIVLQFNNIQYYNTQYQYLNLWTGDSMFRKPILVEITLWISQQVATYNPMVVGNHFLYENDLMKLIDEGFTNIDKMTTSLMQEGEGYPSAAGVDDIIDNILLLEDCEPEVANPSYHEMYRCGSAQQLLNFFMNSVSTIRNRINTYGGMLNDELHSTLVHITSSHLVPKMNTIDDRFNLMIATFRTKFEQIHMAYFVCEIIIIIINLTLSMLFLQYLNKCYKVALSLVRRISPILLVTDDEMVRYLLETSKKDDNAEMSTDQGIIYNSASSVLCTEMNGIVEMINPAVSATLGFSPEQLLGQSIISVIHDDFKQQIINQLELMVNKQSTLIYEDHTVCITDDESSIPCAMTILGITNESGDEVTSFVILLRDESHLLQQQEEAEKAKKQSETLLYQILPRDIVIRLNQGEKDISFSVPSATIMFIDIVKFSDYAASLTPQEIMGNLSLLFAGFDEAISKHDLLIKIKLIGDVYMCAGGLFSPDEPPVNHAEQMLRFGLEALQVLDDTNVKLNAVLNVRIGVNTGGPLIAGVLGTDKPVFDIIGDTINVASRLQSTDIPGKIQISQATFDIVKELDFYIETRGEVFLKGKGKQMAYLVSPIKPMIMQLSSLENIRLTNPQPPQVA</sequence>
<dbReference type="SMART" id="SM00044">
    <property type="entry name" value="CYCc"/>
    <property type="match status" value="1"/>
</dbReference>
<dbReference type="Gene3D" id="3.30.70.1230">
    <property type="entry name" value="Nucleotide cyclase"/>
    <property type="match status" value="1"/>
</dbReference>
<dbReference type="GO" id="GO:0004016">
    <property type="term" value="F:adenylate cyclase activity"/>
    <property type="evidence" value="ECO:0007669"/>
    <property type="project" value="TreeGrafter"/>
</dbReference>
<feature type="transmembrane region" description="Helical" evidence="8">
    <location>
        <begin position="105"/>
        <end position="129"/>
    </location>
</feature>
<feature type="transmembrane region" description="Helical" evidence="8">
    <location>
        <begin position="218"/>
        <end position="238"/>
    </location>
</feature>
<feature type="transmembrane region" description="Helical" evidence="8">
    <location>
        <begin position="49"/>
        <end position="70"/>
    </location>
</feature>
<dbReference type="Proteomes" id="UP000179807">
    <property type="component" value="Unassembled WGS sequence"/>
</dbReference>
<evidence type="ECO:0000256" key="6">
    <source>
        <dbReference type="ARBA" id="ARBA00023239"/>
    </source>
</evidence>
<dbReference type="GO" id="GO:0035556">
    <property type="term" value="P:intracellular signal transduction"/>
    <property type="evidence" value="ECO:0007669"/>
    <property type="project" value="InterPro"/>
</dbReference>
<feature type="domain" description="PAS" evidence="9">
    <location>
        <begin position="1224"/>
        <end position="1287"/>
    </location>
</feature>
<dbReference type="OrthoDB" id="1890790at2759"/>
<evidence type="ECO:0000259" key="10">
    <source>
        <dbReference type="PROSITE" id="PS50125"/>
    </source>
</evidence>
<dbReference type="Gene3D" id="3.30.450.20">
    <property type="entry name" value="PAS domain"/>
    <property type="match status" value="1"/>
</dbReference>
<dbReference type="PROSITE" id="PS50112">
    <property type="entry name" value="PAS"/>
    <property type="match status" value="1"/>
</dbReference>
<dbReference type="InterPro" id="IPR001054">
    <property type="entry name" value="A/G_cyclase"/>
</dbReference>
<comment type="subcellular location">
    <subcellularLocation>
        <location evidence="1">Membrane</location>
    </subcellularLocation>
</comment>
<keyword evidence="12" id="KW-1185">Reference proteome</keyword>
<evidence type="ECO:0000256" key="7">
    <source>
        <dbReference type="SAM" id="MobiDB-lite"/>
    </source>
</evidence>
<dbReference type="CDD" id="cd07302">
    <property type="entry name" value="CHD"/>
    <property type="match status" value="1"/>
</dbReference>
<dbReference type="Pfam" id="PF13426">
    <property type="entry name" value="PAS_9"/>
    <property type="match status" value="1"/>
</dbReference>
<accession>A0A1J4K8X5</accession>
<dbReference type="RefSeq" id="XP_068360803.1">
    <property type="nucleotide sequence ID" value="XM_068503547.1"/>
</dbReference>
<dbReference type="SUPFAM" id="SSF55785">
    <property type="entry name" value="PYP-like sensor domain (PAS domain)"/>
    <property type="match status" value="1"/>
</dbReference>
<protein>
    <submittedName>
        <fullName evidence="11">Adenylate and Guanylate cyclase catalytic domain containing protein</fullName>
    </submittedName>
</protein>
<dbReference type="CDD" id="cd00130">
    <property type="entry name" value="PAS"/>
    <property type="match status" value="1"/>
</dbReference>
<feature type="transmembrane region" description="Helical" evidence="8">
    <location>
        <begin position="944"/>
        <end position="965"/>
    </location>
</feature>
<dbReference type="InterPro" id="IPR050401">
    <property type="entry name" value="Cyclic_nucleotide_synthase"/>
</dbReference>
<feature type="region of interest" description="Disordered" evidence="7">
    <location>
        <begin position="583"/>
        <end position="607"/>
    </location>
</feature>
<feature type="transmembrane region" description="Helical" evidence="8">
    <location>
        <begin position="1154"/>
        <end position="1177"/>
    </location>
</feature>
<evidence type="ECO:0000256" key="4">
    <source>
        <dbReference type="ARBA" id="ARBA00022989"/>
    </source>
</evidence>
<proteinExistence type="predicted"/>
<evidence type="ECO:0000256" key="5">
    <source>
        <dbReference type="ARBA" id="ARBA00023136"/>
    </source>
</evidence>
<evidence type="ECO:0000256" key="8">
    <source>
        <dbReference type="SAM" id="Phobius"/>
    </source>
</evidence>
<dbReference type="InterPro" id="IPR000014">
    <property type="entry name" value="PAS"/>
</dbReference>
<dbReference type="Pfam" id="PF00211">
    <property type="entry name" value="Guanylate_cyc"/>
    <property type="match status" value="1"/>
</dbReference>
<dbReference type="PANTHER" id="PTHR11920:SF335">
    <property type="entry name" value="GUANYLATE CYCLASE"/>
    <property type="match status" value="1"/>
</dbReference>
<feature type="transmembrane region" description="Helical" evidence="8">
    <location>
        <begin position="141"/>
        <end position="167"/>
    </location>
</feature>
<dbReference type="GO" id="GO:0000166">
    <property type="term" value="F:nucleotide binding"/>
    <property type="evidence" value="ECO:0007669"/>
    <property type="project" value="UniProtKB-KW"/>
</dbReference>
<feature type="transmembrane region" description="Helical" evidence="8">
    <location>
        <begin position="873"/>
        <end position="895"/>
    </location>
</feature>